<dbReference type="Proteomes" id="UP001328107">
    <property type="component" value="Unassembled WGS sequence"/>
</dbReference>
<keyword evidence="1" id="KW-0472">Membrane</keyword>
<dbReference type="EMBL" id="BTRK01000002">
    <property type="protein sequence ID" value="GMR37520.1"/>
    <property type="molecule type" value="Genomic_DNA"/>
</dbReference>
<feature type="transmembrane region" description="Helical" evidence="1">
    <location>
        <begin position="95"/>
        <end position="114"/>
    </location>
</feature>
<feature type="non-terminal residue" evidence="2">
    <location>
        <position position="171"/>
    </location>
</feature>
<comment type="caution">
    <text evidence="2">The sequence shown here is derived from an EMBL/GenBank/DDBJ whole genome shotgun (WGS) entry which is preliminary data.</text>
</comment>
<proteinExistence type="predicted"/>
<name>A0AAN5CB40_9BILA</name>
<keyword evidence="1" id="KW-1133">Transmembrane helix</keyword>
<feature type="transmembrane region" description="Helical" evidence="1">
    <location>
        <begin position="120"/>
        <end position="139"/>
    </location>
</feature>
<dbReference type="AlphaFoldDB" id="A0AAN5CB40"/>
<sequence>MIIIAQIGSWIMLFLVSSLIVLFSIGILRLCRYKPCEVSSVPSLEEEIRELREEVEKPEREDNKVKCHTYITYIPNLLNNFTAIGAMIEMFRIRVYFTVLSIVLFLLCPFDLFSENNYSVLGSLDDASTALLAMMYLALYLTGRTEDSTGFTRSDIPILCVFYLIYYFYSV</sequence>
<accession>A0AAN5CB40</accession>
<keyword evidence="3" id="KW-1185">Reference proteome</keyword>
<protein>
    <submittedName>
        <fullName evidence="2">Uncharacterized protein</fullName>
    </submittedName>
</protein>
<evidence type="ECO:0000313" key="3">
    <source>
        <dbReference type="Proteomes" id="UP001328107"/>
    </source>
</evidence>
<evidence type="ECO:0000313" key="2">
    <source>
        <dbReference type="EMBL" id="GMR37520.1"/>
    </source>
</evidence>
<feature type="transmembrane region" description="Helical" evidence="1">
    <location>
        <begin position="6"/>
        <end position="28"/>
    </location>
</feature>
<keyword evidence="1" id="KW-0812">Transmembrane</keyword>
<gene>
    <name evidence="2" type="ORF">PMAYCL1PPCAC_07715</name>
</gene>
<feature type="transmembrane region" description="Helical" evidence="1">
    <location>
        <begin position="151"/>
        <end position="169"/>
    </location>
</feature>
<organism evidence="2 3">
    <name type="scientific">Pristionchus mayeri</name>
    <dbReference type="NCBI Taxonomy" id="1317129"/>
    <lineage>
        <taxon>Eukaryota</taxon>
        <taxon>Metazoa</taxon>
        <taxon>Ecdysozoa</taxon>
        <taxon>Nematoda</taxon>
        <taxon>Chromadorea</taxon>
        <taxon>Rhabditida</taxon>
        <taxon>Rhabditina</taxon>
        <taxon>Diplogasteromorpha</taxon>
        <taxon>Diplogasteroidea</taxon>
        <taxon>Neodiplogasteridae</taxon>
        <taxon>Pristionchus</taxon>
    </lineage>
</organism>
<reference evidence="3" key="1">
    <citation type="submission" date="2022-10" db="EMBL/GenBank/DDBJ databases">
        <title>Genome assembly of Pristionchus species.</title>
        <authorList>
            <person name="Yoshida K."/>
            <person name="Sommer R.J."/>
        </authorList>
    </citation>
    <scope>NUCLEOTIDE SEQUENCE [LARGE SCALE GENOMIC DNA]</scope>
    <source>
        <strain evidence="3">RS5460</strain>
    </source>
</reference>
<evidence type="ECO:0000256" key="1">
    <source>
        <dbReference type="SAM" id="Phobius"/>
    </source>
</evidence>